<name>E8UBJ5_DEIML</name>
<dbReference type="RefSeq" id="WP_013557938.1">
    <property type="nucleotide sequence ID" value="NC_014958.1"/>
</dbReference>
<dbReference type="Pfam" id="PF04542">
    <property type="entry name" value="Sigma70_r2"/>
    <property type="match status" value="1"/>
</dbReference>
<evidence type="ECO:0000256" key="3">
    <source>
        <dbReference type="ARBA" id="ARBA00023082"/>
    </source>
</evidence>
<dbReference type="STRING" id="709986.Deima_2805"/>
<dbReference type="Pfam" id="PF04545">
    <property type="entry name" value="Sigma70_r4"/>
    <property type="match status" value="1"/>
</dbReference>
<evidence type="ECO:0000313" key="9">
    <source>
        <dbReference type="Proteomes" id="UP000008635"/>
    </source>
</evidence>
<feature type="domain" description="RNA polymerase sigma-70 region 2" evidence="6">
    <location>
        <begin position="23"/>
        <end position="90"/>
    </location>
</feature>
<sequence>MTPTDEQLIAAIAARDEDALLELHRRYARYVYAMARRMLGPNGEHEEAVQDVFMSIWRAAERFDARLASAKTWLVTIAQRRMLQTLRDRSPETYAIEDWDAPSAQPDLEDRVMLDGAVQTLDAESQQLIDLAFYRGYSHSEVAALTGKPLGTVKTRIRQALTALRSQLERGRGGEVK</sequence>
<dbReference type="InterPro" id="IPR013324">
    <property type="entry name" value="RNA_pol_sigma_r3/r4-like"/>
</dbReference>
<gene>
    <name evidence="8" type="ordered locus">Deima_2805</name>
</gene>
<protein>
    <submittedName>
        <fullName evidence="8">RNA polymerase, sigma-24 subunit, ECF subfamily</fullName>
    </submittedName>
</protein>
<evidence type="ECO:0000256" key="5">
    <source>
        <dbReference type="ARBA" id="ARBA00023163"/>
    </source>
</evidence>
<dbReference type="InterPro" id="IPR007627">
    <property type="entry name" value="RNA_pol_sigma70_r2"/>
</dbReference>
<keyword evidence="4" id="KW-0238">DNA-binding</keyword>
<keyword evidence="9" id="KW-1185">Reference proteome</keyword>
<reference evidence="8 9" key="1">
    <citation type="journal article" date="2011" name="Stand. Genomic Sci.">
        <title>Complete genome sequence of Deinococcus maricopensis type strain (LB-34).</title>
        <authorList>
            <person name="Pukall R."/>
            <person name="Zeytun A."/>
            <person name="Lucas S."/>
            <person name="Lapidus A."/>
            <person name="Hammon N."/>
            <person name="Deshpande S."/>
            <person name="Nolan M."/>
            <person name="Cheng J.F."/>
            <person name="Pitluck S."/>
            <person name="Liolios K."/>
            <person name="Pagani I."/>
            <person name="Mikhailova N."/>
            <person name="Ivanova N."/>
            <person name="Mavromatis K."/>
            <person name="Pati A."/>
            <person name="Tapia R."/>
            <person name="Han C."/>
            <person name="Goodwin L."/>
            <person name="Chen A."/>
            <person name="Palaniappan K."/>
            <person name="Land M."/>
            <person name="Hauser L."/>
            <person name="Chang Y.J."/>
            <person name="Jeffries C.D."/>
            <person name="Brambilla E.M."/>
            <person name="Rohde M."/>
            <person name="Goker M."/>
            <person name="Detter J.C."/>
            <person name="Woyke T."/>
            <person name="Bristow J."/>
            <person name="Eisen J.A."/>
            <person name="Markowitz V."/>
            <person name="Hugenholtz P."/>
            <person name="Kyrpides N.C."/>
            <person name="Klenk H.P."/>
        </authorList>
    </citation>
    <scope>NUCLEOTIDE SEQUENCE [LARGE SCALE GENOMIC DNA]</scope>
    <source>
        <strain evidence="9">DSM 21211 / LMG 22137 / NRRL B-23946 / LB-34</strain>
    </source>
</reference>
<dbReference type="PANTHER" id="PTHR43133">
    <property type="entry name" value="RNA POLYMERASE ECF-TYPE SIGMA FACTO"/>
    <property type="match status" value="1"/>
</dbReference>
<dbReference type="eggNOG" id="COG1595">
    <property type="taxonomic scope" value="Bacteria"/>
</dbReference>
<evidence type="ECO:0000256" key="1">
    <source>
        <dbReference type="ARBA" id="ARBA00010641"/>
    </source>
</evidence>
<evidence type="ECO:0000256" key="2">
    <source>
        <dbReference type="ARBA" id="ARBA00023015"/>
    </source>
</evidence>
<dbReference type="PANTHER" id="PTHR43133:SF62">
    <property type="entry name" value="RNA POLYMERASE SIGMA FACTOR SIGZ"/>
    <property type="match status" value="1"/>
</dbReference>
<organism evidence="8 9">
    <name type="scientific">Deinococcus maricopensis (strain DSM 21211 / LMG 22137 / NRRL B-23946 / LB-34)</name>
    <dbReference type="NCBI Taxonomy" id="709986"/>
    <lineage>
        <taxon>Bacteria</taxon>
        <taxon>Thermotogati</taxon>
        <taxon>Deinococcota</taxon>
        <taxon>Deinococci</taxon>
        <taxon>Deinococcales</taxon>
        <taxon>Deinococcaceae</taxon>
        <taxon>Deinococcus</taxon>
    </lineage>
</organism>
<evidence type="ECO:0000259" key="7">
    <source>
        <dbReference type="Pfam" id="PF04545"/>
    </source>
</evidence>
<dbReference type="InterPro" id="IPR036388">
    <property type="entry name" value="WH-like_DNA-bd_sf"/>
</dbReference>
<evidence type="ECO:0000256" key="4">
    <source>
        <dbReference type="ARBA" id="ARBA00023125"/>
    </source>
</evidence>
<dbReference type="CDD" id="cd06171">
    <property type="entry name" value="Sigma70_r4"/>
    <property type="match status" value="1"/>
</dbReference>
<keyword evidence="2" id="KW-0805">Transcription regulation</keyword>
<dbReference type="SUPFAM" id="SSF88659">
    <property type="entry name" value="Sigma3 and sigma4 domains of RNA polymerase sigma factors"/>
    <property type="match status" value="1"/>
</dbReference>
<reference evidence="9" key="2">
    <citation type="submission" date="2011-01" db="EMBL/GenBank/DDBJ databases">
        <title>The complete genome of Deinococcus maricopensis DSM 21211.</title>
        <authorList>
            <consortium name="US DOE Joint Genome Institute (JGI-PGF)"/>
            <person name="Lucas S."/>
            <person name="Copeland A."/>
            <person name="Lapidus A."/>
            <person name="Goodwin L."/>
            <person name="Pitluck S."/>
            <person name="Kyrpides N."/>
            <person name="Mavromatis K."/>
            <person name="Pagani I."/>
            <person name="Ivanova N."/>
            <person name="Ovchinnikova G."/>
            <person name="Zeytun A."/>
            <person name="Detter J.C."/>
            <person name="Han C."/>
            <person name="Land M."/>
            <person name="Hauser L."/>
            <person name="Markowitz V."/>
            <person name="Cheng J.-F."/>
            <person name="Hugenholtz P."/>
            <person name="Woyke T."/>
            <person name="Wu D."/>
            <person name="Pukall R."/>
            <person name="Gehrich-Schroeter G."/>
            <person name="Brambilla E."/>
            <person name="Klenk H.-P."/>
            <person name="Eisen J.A."/>
        </authorList>
    </citation>
    <scope>NUCLEOTIDE SEQUENCE [LARGE SCALE GENOMIC DNA]</scope>
    <source>
        <strain evidence="9">DSM 21211 / LMG 22137 / NRRL B-23946 / LB-34</strain>
    </source>
</reference>
<dbReference type="InterPro" id="IPR014284">
    <property type="entry name" value="RNA_pol_sigma-70_dom"/>
</dbReference>
<dbReference type="KEGG" id="dmr:Deima_2805"/>
<proteinExistence type="inferred from homology"/>
<dbReference type="GO" id="GO:0016987">
    <property type="term" value="F:sigma factor activity"/>
    <property type="evidence" value="ECO:0007669"/>
    <property type="project" value="UniProtKB-KW"/>
</dbReference>
<dbReference type="EMBL" id="CP002454">
    <property type="protein sequence ID" value="ADV68434.1"/>
    <property type="molecule type" value="Genomic_DNA"/>
</dbReference>
<dbReference type="AlphaFoldDB" id="E8UBJ5"/>
<comment type="similarity">
    <text evidence="1">Belongs to the sigma-70 factor family. ECF subfamily.</text>
</comment>
<feature type="domain" description="RNA polymerase sigma-70 region 4" evidence="7">
    <location>
        <begin position="117"/>
        <end position="165"/>
    </location>
</feature>
<keyword evidence="3" id="KW-0731">Sigma factor</keyword>
<dbReference type="InterPro" id="IPR039425">
    <property type="entry name" value="RNA_pol_sigma-70-like"/>
</dbReference>
<dbReference type="GO" id="GO:0006352">
    <property type="term" value="P:DNA-templated transcription initiation"/>
    <property type="evidence" value="ECO:0007669"/>
    <property type="project" value="InterPro"/>
</dbReference>
<evidence type="ECO:0000259" key="6">
    <source>
        <dbReference type="Pfam" id="PF04542"/>
    </source>
</evidence>
<dbReference type="NCBIfam" id="TIGR02937">
    <property type="entry name" value="sigma70-ECF"/>
    <property type="match status" value="1"/>
</dbReference>
<dbReference type="InterPro" id="IPR007630">
    <property type="entry name" value="RNA_pol_sigma70_r4"/>
</dbReference>
<dbReference type="OrthoDB" id="9784272at2"/>
<evidence type="ECO:0000313" key="8">
    <source>
        <dbReference type="EMBL" id="ADV68434.1"/>
    </source>
</evidence>
<accession>E8UBJ5</accession>
<dbReference type="GO" id="GO:0003677">
    <property type="term" value="F:DNA binding"/>
    <property type="evidence" value="ECO:0007669"/>
    <property type="project" value="UniProtKB-KW"/>
</dbReference>
<dbReference type="SUPFAM" id="SSF88946">
    <property type="entry name" value="Sigma2 domain of RNA polymerase sigma factors"/>
    <property type="match status" value="1"/>
</dbReference>
<dbReference type="HOGENOM" id="CLU_047691_9_3_0"/>
<keyword evidence="5" id="KW-0804">Transcription</keyword>
<dbReference type="Gene3D" id="1.10.1740.10">
    <property type="match status" value="1"/>
</dbReference>
<dbReference type="InterPro" id="IPR013325">
    <property type="entry name" value="RNA_pol_sigma_r2"/>
</dbReference>
<dbReference type="Proteomes" id="UP000008635">
    <property type="component" value="Chromosome"/>
</dbReference>
<dbReference type="Gene3D" id="1.10.10.10">
    <property type="entry name" value="Winged helix-like DNA-binding domain superfamily/Winged helix DNA-binding domain"/>
    <property type="match status" value="1"/>
</dbReference>